<proteinExistence type="inferred from homology"/>
<reference evidence="3 4" key="1">
    <citation type="submission" date="2016-11" db="EMBL/GenBank/DDBJ databases">
        <authorList>
            <person name="Jaros S."/>
            <person name="Januszkiewicz K."/>
            <person name="Wedrychowicz H."/>
        </authorList>
    </citation>
    <scope>NUCLEOTIDE SEQUENCE [LARGE SCALE GENOMIC DNA]</scope>
    <source>
        <strain evidence="3 4">DSM 21864</strain>
    </source>
</reference>
<comment type="similarity">
    <text evidence="1 2">Belongs to the LOG family.</text>
</comment>
<sequence>MKRVCVYSGSNLGSRPEYKESAILLGRILAENEIELVYGGSRIGLMGEISNEVLRNNGKVTGVMPRGLFAGEMLHDNLTNLIEVENMHERKHTMAELSDAFIALPGGLGTFEELFEVFSWAQLGIHHKPIGILNISNFFDPLLNMLQNTCKEGFMKKSNLNLISISSNPSELINMMKNYAPPKMENKWSQLA</sequence>
<organism evidence="3 4">
    <name type="scientific">Clostridium amylolyticum</name>
    <dbReference type="NCBI Taxonomy" id="1121298"/>
    <lineage>
        <taxon>Bacteria</taxon>
        <taxon>Bacillati</taxon>
        <taxon>Bacillota</taxon>
        <taxon>Clostridia</taxon>
        <taxon>Eubacteriales</taxon>
        <taxon>Clostridiaceae</taxon>
        <taxon>Clostridium</taxon>
    </lineage>
</organism>
<dbReference type="OrthoDB" id="9801098at2"/>
<dbReference type="Pfam" id="PF03641">
    <property type="entry name" value="Lysine_decarbox"/>
    <property type="match status" value="1"/>
</dbReference>
<evidence type="ECO:0000256" key="2">
    <source>
        <dbReference type="RuleBase" id="RU363015"/>
    </source>
</evidence>
<dbReference type="EMBL" id="FQZO01000002">
    <property type="protein sequence ID" value="SHI96314.1"/>
    <property type="molecule type" value="Genomic_DNA"/>
</dbReference>
<dbReference type="NCBIfam" id="TIGR00730">
    <property type="entry name" value="Rossman fold protein, TIGR00730 family"/>
    <property type="match status" value="1"/>
</dbReference>
<dbReference type="AlphaFoldDB" id="A0A1M6FF09"/>
<dbReference type="PANTHER" id="PTHR31223:SF70">
    <property type="entry name" value="LOG FAMILY PROTEIN YJL055W"/>
    <property type="match status" value="1"/>
</dbReference>
<evidence type="ECO:0000313" key="3">
    <source>
        <dbReference type="EMBL" id="SHI96314.1"/>
    </source>
</evidence>
<name>A0A1M6FF09_9CLOT</name>
<dbReference type="GO" id="GO:0016799">
    <property type="term" value="F:hydrolase activity, hydrolyzing N-glycosyl compounds"/>
    <property type="evidence" value="ECO:0007669"/>
    <property type="project" value="TreeGrafter"/>
</dbReference>
<dbReference type="STRING" id="1121298.SAMN05444401_1920"/>
<dbReference type="FunFam" id="3.40.50.450:FF:000012">
    <property type="entry name" value="LOG family protein YvdD"/>
    <property type="match status" value="1"/>
</dbReference>
<dbReference type="EC" id="3.2.2.n1" evidence="2"/>
<evidence type="ECO:0000256" key="1">
    <source>
        <dbReference type="ARBA" id="ARBA00006763"/>
    </source>
</evidence>
<gene>
    <name evidence="3" type="ORF">SAMN05444401_1920</name>
</gene>
<keyword evidence="2" id="KW-0203">Cytokinin biosynthesis</keyword>
<keyword evidence="2" id="KW-0378">Hydrolase</keyword>
<evidence type="ECO:0000313" key="4">
    <source>
        <dbReference type="Proteomes" id="UP000184080"/>
    </source>
</evidence>
<dbReference type="RefSeq" id="WP_073005866.1">
    <property type="nucleotide sequence ID" value="NZ_FQZO01000002.1"/>
</dbReference>
<dbReference type="Proteomes" id="UP000184080">
    <property type="component" value="Unassembled WGS sequence"/>
</dbReference>
<dbReference type="InterPro" id="IPR005269">
    <property type="entry name" value="LOG"/>
</dbReference>
<accession>A0A1M6FF09</accession>
<dbReference type="Gene3D" id="3.40.50.450">
    <property type="match status" value="1"/>
</dbReference>
<dbReference type="GO" id="GO:0005829">
    <property type="term" value="C:cytosol"/>
    <property type="evidence" value="ECO:0007669"/>
    <property type="project" value="TreeGrafter"/>
</dbReference>
<dbReference type="PANTHER" id="PTHR31223">
    <property type="entry name" value="LOG FAMILY PROTEIN YJL055W"/>
    <property type="match status" value="1"/>
</dbReference>
<dbReference type="SUPFAM" id="SSF102405">
    <property type="entry name" value="MCP/YpsA-like"/>
    <property type="match status" value="1"/>
</dbReference>
<dbReference type="InterPro" id="IPR031100">
    <property type="entry name" value="LOG_fam"/>
</dbReference>
<protein>
    <recommendedName>
        <fullName evidence="2">Cytokinin riboside 5'-monophosphate phosphoribohydrolase</fullName>
        <ecNumber evidence="2">3.2.2.n1</ecNumber>
    </recommendedName>
</protein>
<dbReference type="GO" id="GO:0009691">
    <property type="term" value="P:cytokinin biosynthetic process"/>
    <property type="evidence" value="ECO:0007669"/>
    <property type="project" value="UniProtKB-UniRule"/>
</dbReference>
<keyword evidence="4" id="KW-1185">Reference proteome</keyword>